<dbReference type="GO" id="GO:0006298">
    <property type="term" value="P:mismatch repair"/>
    <property type="evidence" value="ECO:0007669"/>
    <property type="project" value="TreeGrafter"/>
</dbReference>
<dbReference type="Pfam" id="PF10403">
    <property type="entry name" value="BHD_1"/>
    <property type="match status" value="1"/>
</dbReference>
<evidence type="ECO:0000256" key="3">
    <source>
        <dbReference type="ARBA" id="ARBA00022763"/>
    </source>
</evidence>
<dbReference type="PANTHER" id="PTHR12135:SF0">
    <property type="entry name" value="DNA REPAIR PROTEIN COMPLEMENTING XP-C CELLS"/>
    <property type="match status" value="1"/>
</dbReference>
<evidence type="ECO:0000256" key="5">
    <source>
        <dbReference type="ARBA" id="ARBA00023242"/>
    </source>
</evidence>
<organism evidence="9 10">
    <name type="scientific">Reticulomyxa filosa</name>
    <dbReference type="NCBI Taxonomy" id="46433"/>
    <lineage>
        <taxon>Eukaryota</taxon>
        <taxon>Sar</taxon>
        <taxon>Rhizaria</taxon>
        <taxon>Retaria</taxon>
        <taxon>Foraminifera</taxon>
        <taxon>Monothalamids</taxon>
        <taxon>Reticulomyxidae</taxon>
        <taxon>Reticulomyxa</taxon>
    </lineage>
</organism>
<dbReference type="GO" id="GO:0005737">
    <property type="term" value="C:cytoplasm"/>
    <property type="evidence" value="ECO:0007669"/>
    <property type="project" value="TreeGrafter"/>
</dbReference>
<evidence type="ECO:0000313" key="9">
    <source>
        <dbReference type="EMBL" id="ETO16110.1"/>
    </source>
</evidence>
<dbReference type="Gene3D" id="3.90.260.10">
    <property type="entry name" value="Transglutaminase-like"/>
    <property type="match status" value="1"/>
</dbReference>
<comment type="subcellular location">
    <subcellularLocation>
        <location evidence="1">Nucleus</location>
    </subcellularLocation>
</comment>
<protein>
    <submittedName>
        <fullName evidence="9">Uncharacterized protein</fullName>
    </submittedName>
</protein>
<comment type="similarity">
    <text evidence="2">Belongs to the XPC family.</text>
</comment>
<comment type="caution">
    <text evidence="9">The sequence shown here is derived from an EMBL/GenBank/DDBJ whole genome shotgun (WGS) entry which is preliminary data.</text>
</comment>
<evidence type="ECO:0000259" key="7">
    <source>
        <dbReference type="SMART" id="SM01031"/>
    </source>
</evidence>
<proteinExistence type="inferred from homology"/>
<dbReference type="InterPro" id="IPR018326">
    <property type="entry name" value="Rad4_beta-hairpin_dom1"/>
</dbReference>
<dbReference type="Gene3D" id="2.20.20.110">
    <property type="entry name" value="Rad4, beta-hairpin domain BHD1"/>
    <property type="match status" value="1"/>
</dbReference>
<dbReference type="SUPFAM" id="SSF54001">
    <property type="entry name" value="Cysteine proteinases"/>
    <property type="match status" value="1"/>
</dbReference>
<keyword evidence="3" id="KW-0227">DNA damage</keyword>
<evidence type="ECO:0000256" key="2">
    <source>
        <dbReference type="ARBA" id="ARBA00009525"/>
    </source>
</evidence>
<evidence type="ECO:0000256" key="1">
    <source>
        <dbReference type="ARBA" id="ARBA00004123"/>
    </source>
</evidence>
<feature type="domain" description="Rad4 beta-hairpin" evidence="7">
    <location>
        <begin position="230"/>
        <end position="278"/>
    </location>
</feature>
<dbReference type="Pfam" id="PF10405">
    <property type="entry name" value="BHD_3"/>
    <property type="match status" value="1"/>
</dbReference>
<feature type="domain" description="Rad4 beta-hairpin" evidence="8">
    <location>
        <begin position="285"/>
        <end position="362"/>
    </location>
</feature>
<dbReference type="SMART" id="SM01030">
    <property type="entry name" value="BHD_1"/>
    <property type="match status" value="1"/>
</dbReference>
<dbReference type="PANTHER" id="PTHR12135">
    <property type="entry name" value="DNA REPAIR PROTEIN XP-C / RAD4"/>
    <property type="match status" value="1"/>
</dbReference>
<dbReference type="Proteomes" id="UP000023152">
    <property type="component" value="Unassembled WGS sequence"/>
</dbReference>
<dbReference type="GO" id="GO:0003684">
    <property type="term" value="F:damaged DNA binding"/>
    <property type="evidence" value="ECO:0007669"/>
    <property type="project" value="InterPro"/>
</dbReference>
<evidence type="ECO:0000259" key="6">
    <source>
        <dbReference type="SMART" id="SM01030"/>
    </source>
</evidence>
<feature type="domain" description="Rad4 beta-hairpin" evidence="6">
    <location>
        <begin position="175"/>
        <end position="228"/>
    </location>
</feature>
<keyword evidence="4" id="KW-0234">DNA repair</keyword>
<evidence type="ECO:0000259" key="8">
    <source>
        <dbReference type="SMART" id="SM01032"/>
    </source>
</evidence>
<dbReference type="InterPro" id="IPR018327">
    <property type="entry name" value="BHD_2"/>
</dbReference>
<evidence type="ECO:0000256" key="4">
    <source>
        <dbReference type="ARBA" id="ARBA00023204"/>
    </source>
</evidence>
<dbReference type="InterPro" id="IPR038765">
    <property type="entry name" value="Papain-like_cys_pep_sf"/>
</dbReference>
<dbReference type="Pfam" id="PF03835">
    <property type="entry name" value="Rad4"/>
    <property type="match status" value="1"/>
</dbReference>
<dbReference type="GO" id="GO:0003697">
    <property type="term" value="F:single-stranded DNA binding"/>
    <property type="evidence" value="ECO:0007669"/>
    <property type="project" value="TreeGrafter"/>
</dbReference>
<dbReference type="SMART" id="SM01031">
    <property type="entry name" value="BHD_2"/>
    <property type="match status" value="1"/>
</dbReference>
<accession>X6MSM5</accession>
<dbReference type="AlphaFoldDB" id="X6MSM5"/>
<dbReference type="GO" id="GO:0000111">
    <property type="term" value="C:nucleotide-excision repair factor 2 complex"/>
    <property type="evidence" value="ECO:0007669"/>
    <property type="project" value="TreeGrafter"/>
</dbReference>
<keyword evidence="10" id="KW-1185">Reference proteome</keyword>
<evidence type="ECO:0000313" key="10">
    <source>
        <dbReference type="Proteomes" id="UP000023152"/>
    </source>
</evidence>
<name>X6MSM5_RETFI</name>
<gene>
    <name evidence="9" type="ORF">RFI_21248</name>
</gene>
<dbReference type="InterPro" id="IPR018325">
    <property type="entry name" value="Rad4/PNGase_transGLS-fold"/>
</dbReference>
<dbReference type="InterPro" id="IPR018328">
    <property type="entry name" value="Rad4_beta-hairpin_dom3"/>
</dbReference>
<sequence length="418" mass="48011">MKKEVVRRYETAAPQVIAVSTPKPGACSMEWNECVEVYCAERGQWVHVNVLNGNIHLDNTSVSSLKCNCVMNTRCHYLVSVDEFMHVCDVTPRYANVNANANGAQIDQRKMQWTDVVRKRGVRFHTYWNGQILQQTTIAHNQLLARFPLLQKRYNCAKRNAINKTYQQQLSLCKQAESIPKKFSQFKNHPLYCIQKYLKKFEYIYPQTPKDAIGEVEGQAVYPRSHVHKLHAKRRWFREGWVVLDNESPVKIVNSRSSTNVQPTELFGKWQCVPYIPPCASDGIVPKNDFGSVELWSPQHLPSGCVHLSDPFAVQACKTLHLDYAKAVVGFLKDKGLFTRRKPVFDGVVVCKEHYDQVKRLCDELLVEQQVAIQEQEESQIDSLWTLLVSGLMVKREMEAKIKHPCQINYDDLCGQAL</sequence>
<dbReference type="GO" id="GO:0071942">
    <property type="term" value="C:XPC complex"/>
    <property type="evidence" value="ECO:0007669"/>
    <property type="project" value="TreeGrafter"/>
</dbReference>
<dbReference type="SMART" id="SM01032">
    <property type="entry name" value="BHD_3"/>
    <property type="match status" value="1"/>
</dbReference>
<dbReference type="Gene3D" id="3.30.70.2460">
    <property type="entry name" value="Rad4, beta-hairpin domain BHD3"/>
    <property type="match status" value="1"/>
</dbReference>
<dbReference type="EMBL" id="ASPP01018563">
    <property type="protein sequence ID" value="ETO16110.1"/>
    <property type="molecule type" value="Genomic_DNA"/>
</dbReference>
<dbReference type="InterPro" id="IPR004583">
    <property type="entry name" value="DNA_repair_Rad4"/>
</dbReference>
<dbReference type="InterPro" id="IPR042488">
    <property type="entry name" value="Rad4_BHD3_sf"/>
</dbReference>
<dbReference type="GO" id="GO:0006289">
    <property type="term" value="P:nucleotide-excision repair"/>
    <property type="evidence" value="ECO:0007669"/>
    <property type="project" value="InterPro"/>
</dbReference>
<reference evidence="9 10" key="1">
    <citation type="journal article" date="2013" name="Curr. Biol.">
        <title>The Genome of the Foraminiferan Reticulomyxa filosa.</title>
        <authorList>
            <person name="Glockner G."/>
            <person name="Hulsmann N."/>
            <person name="Schleicher M."/>
            <person name="Noegel A.A."/>
            <person name="Eichinger L."/>
            <person name="Gallinger C."/>
            <person name="Pawlowski J."/>
            <person name="Sierra R."/>
            <person name="Euteneuer U."/>
            <person name="Pillet L."/>
            <person name="Moustafa A."/>
            <person name="Platzer M."/>
            <person name="Groth M."/>
            <person name="Szafranski K."/>
            <person name="Schliwa M."/>
        </authorList>
    </citation>
    <scope>NUCLEOTIDE SEQUENCE [LARGE SCALE GENOMIC DNA]</scope>
</reference>
<keyword evidence="5" id="KW-0539">Nucleus</keyword>
<dbReference type="InterPro" id="IPR036985">
    <property type="entry name" value="Transglutaminase-like_sf"/>
</dbReference>
<dbReference type="OrthoDB" id="300780at2759"/>